<sequence length="187" mass="20091">MATMRRGANVALTREIPQLTGVVLGVRLHAGAERAVIENAVVAAILCNGHGQALTSEHFVFFNQLASPDLSVTQLERALGDDHEQIEIDLGAVPADVARIVMVMYLNDGIAARRSFGQLRTCVVRVLNLADDVELVHSENLAAGLTTETGLALGEMYRHQGGWKFKVIGQGYNDGVAGIAKDYGVRL</sequence>
<dbReference type="AlphaFoldDB" id="A0A8J4DJD9"/>
<organism evidence="3 4">
    <name type="scientific">Spirilliplanes yamanashiensis</name>
    <dbReference type="NCBI Taxonomy" id="42233"/>
    <lineage>
        <taxon>Bacteria</taxon>
        <taxon>Bacillati</taxon>
        <taxon>Actinomycetota</taxon>
        <taxon>Actinomycetes</taxon>
        <taxon>Micromonosporales</taxon>
        <taxon>Micromonosporaceae</taxon>
        <taxon>Spirilliplanes</taxon>
    </lineage>
</organism>
<dbReference type="PANTHER" id="PTHR32097:SF4">
    <property type="entry name" value="GENERAL STRESS PROTEIN 16U"/>
    <property type="match status" value="1"/>
</dbReference>
<reference evidence="3" key="1">
    <citation type="submission" date="2021-01" db="EMBL/GenBank/DDBJ databases">
        <title>Whole genome shotgun sequence of Spirilliplanes yamanashiensis NBRC 15828.</title>
        <authorList>
            <person name="Komaki H."/>
            <person name="Tamura T."/>
        </authorList>
    </citation>
    <scope>NUCLEOTIDE SEQUENCE</scope>
    <source>
        <strain evidence="3">NBRC 15828</strain>
    </source>
</reference>
<gene>
    <name evidence="3" type="ORF">Sya03_24850</name>
</gene>
<dbReference type="InterPro" id="IPR051324">
    <property type="entry name" value="Stress/Tellurium_Resist"/>
</dbReference>
<dbReference type="Proteomes" id="UP000652013">
    <property type="component" value="Unassembled WGS sequence"/>
</dbReference>
<dbReference type="Gene3D" id="2.60.60.30">
    <property type="entry name" value="sav2460 like domains"/>
    <property type="match status" value="1"/>
</dbReference>
<name>A0A8J4DJD9_9ACTN</name>
<evidence type="ECO:0000256" key="1">
    <source>
        <dbReference type="ARBA" id="ARBA00008775"/>
    </source>
</evidence>
<evidence type="ECO:0000259" key="2">
    <source>
        <dbReference type="Pfam" id="PF02342"/>
    </source>
</evidence>
<keyword evidence="4" id="KW-1185">Reference proteome</keyword>
<dbReference type="Pfam" id="PF02342">
    <property type="entry name" value="TerD"/>
    <property type="match status" value="1"/>
</dbReference>
<evidence type="ECO:0000313" key="4">
    <source>
        <dbReference type="Proteomes" id="UP000652013"/>
    </source>
</evidence>
<dbReference type="CDD" id="cd06974">
    <property type="entry name" value="TerD_like"/>
    <property type="match status" value="1"/>
</dbReference>
<dbReference type="RefSeq" id="WP_203938419.1">
    <property type="nucleotide sequence ID" value="NZ_BAAAGJ010000005.1"/>
</dbReference>
<dbReference type="InterPro" id="IPR003325">
    <property type="entry name" value="TerD"/>
</dbReference>
<dbReference type="PANTHER" id="PTHR32097">
    <property type="entry name" value="CAMP-BINDING PROTEIN 1-RELATED"/>
    <property type="match status" value="1"/>
</dbReference>
<comment type="caution">
    <text evidence="3">The sequence shown here is derived from an EMBL/GenBank/DDBJ whole genome shotgun (WGS) entry which is preliminary data.</text>
</comment>
<proteinExistence type="inferred from homology"/>
<protein>
    <submittedName>
        <fullName evidence="3">Chemical-damaging agent resistance protein C</fullName>
    </submittedName>
</protein>
<comment type="similarity">
    <text evidence="1">Belongs to the CAPAB/TerDEXZ family.</text>
</comment>
<dbReference type="EMBL" id="BOOY01000018">
    <property type="protein sequence ID" value="GIJ03133.1"/>
    <property type="molecule type" value="Genomic_DNA"/>
</dbReference>
<feature type="domain" description="TerD" evidence="2">
    <location>
        <begin position="3"/>
        <end position="183"/>
    </location>
</feature>
<accession>A0A8J4DJD9</accession>
<evidence type="ECO:0000313" key="3">
    <source>
        <dbReference type="EMBL" id="GIJ03133.1"/>
    </source>
</evidence>